<dbReference type="WBParaSite" id="SRDH1_93160.1">
    <property type="protein sequence ID" value="SRDH1_93160.1"/>
    <property type="gene ID" value="SRDH1_93160"/>
</dbReference>
<evidence type="ECO:0000313" key="4">
    <source>
        <dbReference type="Proteomes" id="UP000050792"/>
    </source>
</evidence>
<dbReference type="WBParaSite" id="SRDH1_93160.2">
    <property type="protein sequence ID" value="SRDH1_93160.2"/>
    <property type="gene ID" value="SRDH1_93160"/>
</dbReference>
<name>A0AA85GCZ1_9TREM</name>
<sequence>MQIRKVICYSHAHIQPILVASSFRNLSTSSQLFRNQQQRYREAKVTVNEKSKSRRDAARELLMKTNRTKWEQEMARLNILKGRIPTSDAYLMSEFEPKKYSLSEAVELLRESAHPDMYDCMDNPVRVKVTLNMCTKKKTRFIPKFHGNLVLPNLLDFMPAHRVLAICQDSDDHEAYITAGAYDAGGSSLIQRISQGHYHWNEYDTVVAHQSWEIQVTKLRHILRERLPTIKNGRLGDDVMKLISINSRSTQLESTSIDGVPEIGLLDIILGQLSWDFNRLEENLRSYLECIESQKSSRIINDFIQSGEIHCPPTGERFILDISQYYSLDDKSKSQQLVNEDIDEENEDDNAIDMMSTQVEKQQNREELHI</sequence>
<evidence type="ECO:0000313" key="5">
    <source>
        <dbReference type="WBParaSite" id="SRDH1_93160.1"/>
    </source>
</evidence>
<organism evidence="4 5">
    <name type="scientific">Schistosoma rodhaini</name>
    <dbReference type="NCBI Taxonomy" id="6188"/>
    <lineage>
        <taxon>Eukaryota</taxon>
        <taxon>Metazoa</taxon>
        <taxon>Spiralia</taxon>
        <taxon>Lophotrochozoa</taxon>
        <taxon>Platyhelminthes</taxon>
        <taxon>Trematoda</taxon>
        <taxon>Digenea</taxon>
        <taxon>Strigeidida</taxon>
        <taxon>Schistosomatoidea</taxon>
        <taxon>Schistosomatidae</taxon>
        <taxon>Schistosoma</taxon>
    </lineage>
</organism>
<dbReference type="Proteomes" id="UP000050792">
    <property type="component" value="Unassembled WGS sequence"/>
</dbReference>
<dbReference type="Gene3D" id="3.30.190.20">
    <property type="match status" value="1"/>
</dbReference>
<dbReference type="AlphaFoldDB" id="A0AA85GCZ1"/>
<evidence type="ECO:0000313" key="6">
    <source>
        <dbReference type="WBParaSite" id="SRDH1_93160.2"/>
    </source>
</evidence>
<reference evidence="4" key="1">
    <citation type="submission" date="2022-06" db="EMBL/GenBank/DDBJ databases">
        <authorList>
            <person name="Berger JAMES D."/>
            <person name="Berger JAMES D."/>
        </authorList>
    </citation>
    <scope>NUCLEOTIDE SEQUENCE [LARGE SCALE GENOMIC DNA]</scope>
</reference>
<reference evidence="5 6" key="2">
    <citation type="submission" date="2023-11" db="UniProtKB">
        <authorList>
            <consortium name="WormBaseParasite"/>
        </authorList>
    </citation>
    <scope>IDENTIFICATION</scope>
</reference>
<dbReference type="PANTHER" id="PTHR36427">
    <property type="entry name" value="54S RIBOSOMAL PROTEIN L1, MITOCHONDRIAL"/>
    <property type="match status" value="1"/>
</dbReference>
<dbReference type="GO" id="GO:1990904">
    <property type="term" value="C:ribonucleoprotein complex"/>
    <property type="evidence" value="ECO:0007669"/>
    <property type="project" value="UniProtKB-KW"/>
</dbReference>
<evidence type="ECO:0008006" key="7">
    <source>
        <dbReference type="Google" id="ProtNLM"/>
    </source>
</evidence>
<dbReference type="SUPFAM" id="SSF56808">
    <property type="entry name" value="Ribosomal protein L1"/>
    <property type="match status" value="1"/>
</dbReference>
<protein>
    <recommendedName>
        <fullName evidence="7">50S ribosomal protein L1</fullName>
    </recommendedName>
</protein>
<dbReference type="InterPro" id="IPR016095">
    <property type="entry name" value="Ribosomal_uL1_3-a/b-sand"/>
</dbReference>
<keyword evidence="2" id="KW-0689">Ribosomal protein</keyword>
<evidence type="ECO:0000256" key="3">
    <source>
        <dbReference type="ARBA" id="ARBA00023274"/>
    </source>
</evidence>
<comment type="similarity">
    <text evidence="1">Belongs to the universal ribosomal protein uL1 family.</text>
</comment>
<proteinExistence type="inferred from homology"/>
<keyword evidence="4" id="KW-1185">Reference proteome</keyword>
<dbReference type="Gene3D" id="3.40.50.790">
    <property type="match status" value="1"/>
</dbReference>
<dbReference type="PANTHER" id="PTHR36427:SF3">
    <property type="entry name" value="LARGE RIBOSOMAL SUBUNIT PROTEIN UL1M"/>
    <property type="match status" value="1"/>
</dbReference>
<dbReference type="InterPro" id="IPR023674">
    <property type="entry name" value="Ribosomal_uL1-like"/>
</dbReference>
<keyword evidence="3" id="KW-0687">Ribonucleoprotein</keyword>
<evidence type="ECO:0000256" key="2">
    <source>
        <dbReference type="ARBA" id="ARBA00022980"/>
    </source>
</evidence>
<dbReference type="GO" id="GO:0005840">
    <property type="term" value="C:ribosome"/>
    <property type="evidence" value="ECO:0007669"/>
    <property type="project" value="UniProtKB-KW"/>
</dbReference>
<accession>A0AA85GCZ1</accession>
<evidence type="ECO:0000256" key="1">
    <source>
        <dbReference type="ARBA" id="ARBA00010531"/>
    </source>
</evidence>